<dbReference type="PRINTS" id="PR00014">
    <property type="entry name" value="FNTYPEIII"/>
</dbReference>
<dbReference type="InterPro" id="IPR003961">
    <property type="entry name" value="FN3_dom"/>
</dbReference>
<feature type="transmembrane region" description="Helical" evidence="2">
    <location>
        <begin position="677"/>
        <end position="701"/>
    </location>
</feature>
<evidence type="ECO:0000313" key="4">
    <source>
        <dbReference type="EMBL" id="CAG6717423.1"/>
    </source>
</evidence>
<dbReference type="Gene3D" id="2.60.40.10">
    <property type="entry name" value="Immunoglobulins"/>
    <property type="match status" value="7"/>
</dbReference>
<organism evidence="4">
    <name type="scientific">Cacopsylla melanoneura</name>
    <dbReference type="NCBI Taxonomy" id="428564"/>
    <lineage>
        <taxon>Eukaryota</taxon>
        <taxon>Metazoa</taxon>
        <taxon>Ecdysozoa</taxon>
        <taxon>Arthropoda</taxon>
        <taxon>Hexapoda</taxon>
        <taxon>Insecta</taxon>
        <taxon>Pterygota</taxon>
        <taxon>Neoptera</taxon>
        <taxon>Paraneoptera</taxon>
        <taxon>Hemiptera</taxon>
        <taxon>Sternorrhyncha</taxon>
        <taxon>Psylloidea</taxon>
        <taxon>Psyllidae</taxon>
        <taxon>Psyllinae</taxon>
        <taxon>Cacopsylla</taxon>
    </lineage>
</organism>
<dbReference type="SMART" id="SM00060">
    <property type="entry name" value="FN3"/>
    <property type="match status" value="6"/>
</dbReference>
<reference evidence="4" key="1">
    <citation type="submission" date="2021-05" db="EMBL/GenBank/DDBJ databases">
        <authorList>
            <person name="Alioto T."/>
            <person name="Alioto T."/>
            <person name="Gomez Garrido J."/>
        </authorList>
    </citation>
    <scope>NUCLEOTIDE SEQUENCE</scope>
</reference>
<dbReference type="InterPro" id="IPR013783">
    <property type="entry name" value="Ig-like_fold"/>
</dbReference>
<dbReference type="InterPro" id="IPR050617">
    <property type="entry name" value="E3_ligase_FN3/SPRY"/>
</dbReference>
<evidence type="ECO:0000256" key="1">
    <source>
        <dbReference type="SAM" id="MobiDB-lite"/>
    </source>
</evidence>
<dbReference type="AlphaFoldDB" id="A0A8D8Y368"/>
<feature type="domain" description="Fibronectin type-III" evidence="3">
    <location>
        <begin position="453"/>
        <end position="545"/>
    </location>
</feature>
<dbReference type="Pfam" id="PF00041">
    <property type="entry name" value="fn3"/>
    <property type="match status" value="5"/>
</dbReference>
<feature type="domain" description="Fibronectin type-III" evidence="3">
    <location>
        <begin position="1"/>
        <end position="58"/>
    </location>
</feature>
<name>A0A8D8Y368_9HEMI</name>
<dbReference type="EMBL" id="HBUF01355816">
    <property type="protein sequence ID" value="CAG6717421.1"/>
    <property type="molecule type" value="Transcribed_RNA"/>
</dbReference>
<dbReference type="CDD" id="cd00063">
    <property type="entry name" value="FN3"/>
    <property type="match status" value="6"/>
</dbReference>
<feature type="domain" description="Fibronectin type-III" evidence="3">
    <location>
        <begin position="362"/>
        <end position="452"/>
    </location>
</feature>
<proteinExistence type="predicted"/>
<feature type="domain" description="Fibronectin type-III" evidence="3">
    <location>
        <begin position="62"/>
        <end position="153"/>
    </location>
</feature>
<keyword evidence="2" id="KW-0812">Transmembrane</keyword>
<keyword evidence="2" id="KW-0472">Membrane</keyword>
<accession>A0A8D8Y368</accession>
<dbReference type="InterPro" id="IPR036116">
    <property type="entry name" value="FN3_sf"/>
</dbReference>
<evidence type="ECO:0000259" key="3">
    <source>
        <dbReference type="PROSITE" id="PS50853"/>
    </source>
</evidence>
<dbReference type="FunFam" id="2.60.40.10:FF:000373">
    <property type="entry name" value="fibronectin type-III domain-containing protein 3A isoform X1"/>
    <property type="match status" value="1"/>
</dbReference>
<dbReference type="SUPFAM" id="SSF49265">
    <property type="entry name" value="Fibronectin type III"/>
    <property type="match status" value="4"/>
</dbReference>
<dbReference type="PROSITE" id="PS50853">
    <property type="entry name" value="FN3"/>
    <property type="match status" value="7"/>
</dbReference>
<dbReference type="PANTHER" id="PTHR24099">
    <property type="entry name" value="E3 UBIQUITIN-PROTEIN LIGASE TRIM36-RELATED"/>
    <property type="match status" value="1"/>
</dbReference>
<sequence length="702" mass="76462">MDDRESGHGYQAVYHGNETGCLAQQLRHCTGYRFRLKAINEEGESHWSDEVNYKTLPSRPGAPARPVVKGKIHAKMFKIKWEPPIDRGGTDITNYTLELHSERGWNPVYSGSDTEFVCDRLNPGTTYQVRVRAESPGGKSEFSDPATITTEPVCPGACNAPRLHGKPRQTSLTLRWNYPEQDGGSPVTELELVVRGPTTASAQPTVPSSTPASPADRVAYKGRDTECTVGDLCPGTAYVFLLRAYNRIGHGPWSEPLDVKSGAAPPETPSPPLVSCVSSGVAHVEWTAPPGNGAPVSNYRLDMGSGEGEPLNIVYEGSSNNCDVKSIPPATVCHFRLQASNTAGWSLFSEPTQITTPPSVPGPLNLRKTSITPNSLTITWVEPANHGSPILHYVLETSDSSQPSITCDTTCTTLNGLSPHTTYRIKGRAVNEVGPGPWSTLLRAATLQLPPCPPRLECSNAPGHNHLKLKWGEGRNSQFTTFTVYMENPRNPNEKHVVYQGTNYSCKINKLQELTTYNFYITATNDAGQGPYSEAYSFTTCTAPPPPLKAPKISDIGIRSCVVEWSSARVLGSDPVHYTIQLSRIRDQDYKTVYRGSDTRTTLSDLEGGAEYTVRISPVRVRPDGDVCGSYSPPTVFSTLPLPVAEMSTSMITVKQSSPVHSTTKPFFWKNLSDQQMAGFIVLGLTALAVCAAAIMQYCFIH</sequence>
<feature type="domain" description="Fibronectin type-III" evidence="3">
    <location>
        <begin position="547"/>
        <end position="642"/>
    </location>
</feature>
<feature type="domain" description="Fibronectin type-III" evidence="3">
    <location>
        <begin position="157"/>
        <end position="266"/>
    </location>
</feature>
<dbReference type="PANTHER" id="PTHR24099:SF11">
    <property type="entry name" value="FIBRONECTIN TYPE III DOMAIN-CONTAINING 3BA-RELATED"/>
    <property type="match status" value="1"/>
</dbReference>
<keyword evidence="2" id="KW-1133">Transmembrane helix</keyword>
<protein>
    <submittedName>
        <fullName evidence="4">Fibronectin type-III domain-containing protein 3a</fullName>
    </submittedName>
</protein>
<feature type="region of interest" description="Disordered" evidence="1">
    <location>
        <begin position="197"/>
        <end position="217"/>
    </location>
</feature>
<evidence type="ECO:0000256" key="2">
    <source>
        <dbReference type="SAM" id="Phobius"/>
    </source>
</evidence>
<feature type="domain" description="Fibronectin type-III" evidence="3">
    <location>
        <begin position="268"/>
        <end position="359"/>
    </location>
</feature>
<dbReference type="EMBL" id="HBUF01355817">
    <property type="protein sequence ID" value="CAG6717423.1"/>
    <property type="molecule type" value="Transcribed_RNA"/>
</dbReference>
<feature type="compositionally biased region" description="Low complexity" evidence="1">
    <location>
        <begin position="197"/>
        <end position="215"/>
    </location>
</feature>